<accession>A0ABR0USS3</accession>
<dbReference type="InterPro" id="IPR044200">
    <property type="entry name" value="At5g03900-like"/>
</dbReference>
<sequence>MASVSLHLPENPKSEASNLNYSNPETAIRKNLQNKAIVNGADIRLLFGCAESDKFPSDVRKRAMDATDSSGRRIAIADVVSKASLKLNQAQKTLQALAADTNGFLEVSDEGGVVYVFSKYYRLKLAAKFFRVKIESLLKKGKMAVVSLVKISFGMSLAASSVIPLILAVPGIIAYKSYFAVEFIRKAFSYFCSGKLIEDVFSIVFGDGDPNQGIEEKRWKMIGQYIALNGGVVAAEELAPYLDLETTEKMLLQDDDSYMLPVLLRFEGKPKVDEEGNILYHFPSVQCTAAPQRTRGKEYVERWADSVIEVKKFLKEKKWKFSKVDAEKSRFVIFLLGYNLLILTVLGALFAEPIIGVLWNKARKQRAKVLELPDLPLKRKILSARDMARRTSIGIYSSERELYDEQDDYERRGWDQRFQERGDSVPKDM</sequence>
<feature type="transmembrane region" description="Helical" evidence="2">
    <location>
        <begin position="331"/>
        <end position="359"/>
    </location>
</feature>
<gene>
    <name evidence="3" type="ORF">DH2020_041269</name>
</gene>
<keyword evidence="2" id="KW-0472">Membrane</keyword>
<keyword evidence="2" id="KW-0812">Transmembrane</keyword>
<proteinExistence type="predicted"/>
<comment type="caution">
    <text evidence="3">The sequence shown here is derived from an EMBL/GenBank/DDBJ whole genome shotgun (WGS) entry which is preliminary data.</text>
</comment>
<evidence type="ECO:0000256" key="2">
    <source>
        <dbReference type="SAM" id="Phobius"/>
    </source>
</evidence>
<protein>
    <submittedName>
        <fullName evidence="3">Uncharacterized protein</fullName>
    </submittedName>
</protein>
<evidence type="ECO:0000313" key="4">
    <source>
        <dbReference type="Proteomes" id="UP001318860"/>
    </source>
</evidence>
<dbReference type="PANTHER" id="PTHR47380:SF4">
    <property type="entry name" value="OS02G0533000 PROTEIN"/>
    <property type="match status" value="1"/>
</dbReference>
<evidence type="ECO:0000256" key="1">
    <source>
        <dbReference type="SAM" id="MobiDB-lite"/>
    </source>
</evidence>
<dbReference type="PANTHER" id="PTHR47380">
    <property type="entry name" value="OS02G0533000 PROTEIN"/>
    <property type="match status" value="1"/>
</dbReference>
<feature type="region of interest" description="Disordered" evidence="1">
    <location>
        <begin position="1"/>
        <end position="21"/>
    </location>
</feature>
<dbReference type="Proteomes" id="UP001318860">
    <property type="component" value="Unassembled WGS sequence"/>
</dbReference>
<name>A0ABR0USS3_REHGL</name>
<dbReference type="EMBL" id="JABTTQ020002275">
    <property type="protein sequence ID" value="KAK6124995.1"/>
    <property type="molecule type" value="Genomic_DNA"/>
</dbReference>
<organism evidence="3 4">
    <name type="scientific">Rehmannia glutinosa</name>
    <name type="common">Chinese foxglove</name>
    <dbReference type="NCBI Taxonomy" id="99300"/>
    <lineage>
        <taxon>Eukaryota</taxon>
        <taxon>Viridiplantae</taxon>
        <taxon>Streptophyta</taxon>
        <taxon>Embryophyta</taxon>
        <taxon>Tracheophyta</taxon>
        <taxon>Spermatophyta</taxon>
        <taxon>Magnoliopsida</taxon>
        <taxon>eudicotyledons</taxon>
        <taxon>Gunneridae</taxon>
        <taxon>Pentapetalae</taxon>
        <taxon>asterids</taxon>
        <taxon>lamiids</taxon>
        <taxon>Lamiales</taxon>
        <taxon>Orobanchaceae</taxon>
        <taxon>Rehmannieae</taxon>
        <taxon>Rehmannia</taxon>
    </lineage>
</organism>
<keyword evidence="2" id="KW-1133">Transmembrane helix</keyword>
<reference evidence="3 4" key="1">
    <citation type="journal article" date="2021" name="Comput. Struct. Biotechnol. J.">
        <title>De novo genome assembly of the potent medicinal plant Rehmannia glutinosa using nanopore technology.</title>
        <authorList>
            <person name="Ma L."/>
            <person name="Dong C."/>
            <person name="Song C."/>
            <person name="Wang X."/>
            <person name="Zheng X."/>
            <person name="Niu Y."/>
            <person name="Chen S."/>
            <person name="Feng W."/>
        </authorList>
    </citation>
    <scope>NUCLEOTIDE SEQUENCE [LARGE SCALE GENOMIC DNA]</scope>
    <source>
        <strain evidence="3">DH-2019</strain>
    </source>
</reference>
<keyword evidence="4" id="KW-1185">Reference proteome</keyword>
<evidence type="ECO:0000313" key="3">
    <source>
        <dbReference type="EMBL" id="KAK6124995.1"/>
    </source>
</evidence>